<dbReference type="Proteomes" id="UP000316759">
    <property type="component" value="Unassembled WGS sequence"/>
</dbReference>
<keyword evidence="2" id="KW-1185">Reference proteome</keyword>
<gene>
    <name evidence="1" type="ORF">FGIG_06301</name>
</gene>
<dbReference type="AlphaFoldDB" id="A0A504X5Q2"/>
<evidence type="ECO:0000313" key="1">
    <source>
        <dbReference type="EMBL" id="TPP44282.1"/>
    </source>
</evidence>
<organism evidence="1 2">
    <name type="scientific">Fasciola gigantica</name>
    <name type="common">Giant liver fluke</name>
    <dbReference type="NCBI Taxonomy" id="46835"/>
    <lineage>
        <taxon>Eukaryota</taxon>
        <taxon>Metazoa</taxon>
        <taxon>Spiralia</taxon>
        <taxon>Lophotrochozoa</taxon>
        <taxon>Platyhelminthes</taxon>
        <taxon>Trematoda</taxon>
        <taxon>Digenea</taxon>
        <taxon>Plagiorchiida</taxon>
        <taxon>Echinostomata</taxon>
        <taxon>Echinostomatoidea</taxon>
        <taxon>Fasciolidae</taxon>
        <taxon>Fasciola</taxon>
    </lineage>
</organism>
<protein>
    <submittedName>
        <fullName evidence="1">Uncharacterized protein</fullName>
    </submittedName>
</protein>
<reference evidence="1 2" key="1">
    <citation type="submission" date="2019-04" db="EMBL/GenBank/DDBJ databases">
        <title>Annotation for the trematode Fasciola gigantica.</title>
        <authorList>
            <person name="Choi Y.-J."/>
        </authorList>
    </citation>
    <scope>NUCLEOTIDE SEQUENCE [LARGE SCALE GENOMIC DNA]</scope>
    <source>
        <strain evidence="1">Uganda_cow_1</strain>
    </source>
</reference>
<name>A0A504X5Q2_FASGI</name>
<accession>A0A504X5Q2</accession>
<comment type="caution">
    <text evidence="1">The sequence shown here is derived from an EMBL/GenBank/DDBJ whole genome shotgun (WGS) entry which is preliminary data.</text>
</comment>
<proteinExistence type="predicted"/>
<evidence type="ECO:0000313" key="2">
    <source>
        <dbReference type="Proteomes" id="UP000316759"/>
    </source>
</evidence>
<dbReference type="EMBL" id="SUNJ01015687">
    <property type="protein sequence ID" value="TPP44282.1"/>
    <property type="molecule type" value="Genomic_DNA"/>
</dbReference>
<sequence length="39" mass="4699">MTNSHFVLNYSRKFELITIVCTNWMREIWPLAPTRNICV</sequence>